<evidence type="ECO:0000313" key="3">
    <source>
        <dbReference type="Proteomes" id="UP000807353"/>
    </source>
</evidence>
<name>A0A9P5YHZ8_9AGAR</name>
<gene>
    <name evidence="2" type="ORF">BDZ94DRAFT_559772</name>
</gene>
<dbReference type="Pfam" id="PF07714">
    <property type="entry name" value="PK_Tyr_Ser-Thr"/>
    <property type="match status" value="1"/>
</dbReference>
<evidence type="ECO:0000259" key="1">
    <source>
        <dbReference type="PROSITE" id="PS50011"/>
    </source>
</evidence>
<dbReference type="InterPro" id="IPR001245">
    <property type="entry name" value="Ser-Thr/Tyr_kinase_cat_dom"/>
</dbReference>
<dbReference type="OrthoDB" id="10261027at2759"/>
<comment type="caution">
    <text evidence="2">The sequence shown here is derived from an EMBL/GenBank/DDBJ whole genome shotgun (WGS) entry which is preliminary data.</text>
</comment>
<dbReference type="AlphaFoldDB" id="A0A9P5YHZ8"/>
<dbReference type="InterPro" id="IPR000719">
    <property type="entry name" value="Prot_kinase_dom"/>
</dbReference>
<dbReference type="GO" id="GO:0005524">
    <property type="term" value="F:ATP binding"/>
    <property type="evidence" value="ECO:0007669"/>
    <property type="project" value="InterPro"/>
</dbReference>
<protein>
    <submittedName>
        <fullName evidence="2">Kinase-like domain-containing protein</fullName>
    </submittedName>
</protein>
<dbReference type="Gene3D" id="1.10.510.10">
    <property type="entry name" value="Transferase(Phosphotransferase) domain 1"/>
    <property type="match status" value="1"/>
</dbReference>
<dbReference type="GO" id="GO:0004674">
    <property type="term" value="F:protein serine/threonine kinase activity"/>
    <property type="evidence" value="ECO:0007669"/>
    <property type="project" value="TreeGrafter"/>
</dbReference>
<evidence type="ECO:0000313" key="2">
    <source>
        <dbReference type="EMBL" id="KAF9468989.1"/>
    </source>
</evidence>
<accession>A0A9P5YHZ8</accession>
<organism evidence="2 3">
    <name type="scientific">Collybia nuda</name>
    <dbReference type="NCBI Taxonomy" id="64659"/>
    <lineage>
        <taxon>Eukaryota</taxon>
        <taxon>Fungi</taxon>
        <taxon>Dikarya</taxon>
        <taxon>Basidiomycota</taxon>
        <taxon>Agaricomycotina</taxon>
        <taxon>Agaricomycetes</taxon>
        <taxon>Agaricomycetidae</taxon>
        <taxon>Agaricales</taxon>
        <taxon>Tricholomatineae</taxon>
        <taxon>Clitocybaceae</taxon>
        <taxon>Collybia</taxon>
    </lineage>
</organism>
<dbReference type="PROSITE" id="PS00109">
    <property type="entry name" value="PROTEIN_KINASE_TYR"/>
    <property type="match status" value="1"/>
</dbReference>
<dbReference type="Proteomes" id="UP000807353">
    <property type="component" value="Unassembled WGS sequence"/>
</dbReference>
<dbReference type="PROSITE" id="PS50011">
    <property type="entry name" value="PROTEIN_KINASE_DOM"/>
    <property type="match status" value="1"/>
</dbReference>
<dbReference type="InterPro" id="IPR008266">
    <property type="entry name" value="Tyr_kinase_AS"/>
</dbReference>
<dbReference type="InterPro" id="IPR011009">
    <property type="entry name" value="Kinase-like_dom_sf"/>
</dbReference>
<proteinExistence type="predicted"/>
<feature type="domain" description="Protein kinase" evidence="1">
    <location>
        <begin position="188"/>
        <end position="459"/>
    </location>
</feature>
<keyword evidence="2" id="KW-0418">Kinase</keyword>
<dbReference type="InterPro" id="IPR051681">
    <property type="entry name" value="Ser/Thr_Kinases-Pseudokinases"/>
</dbReference>
<dbReference type="EMBL" id="MU150231">
    <property type="protein sequence ID" value="KAF9468989.1"/>
    <property type="molecule type" value="Genomic_DNA"/>
</dbReference>
<dbReference type="PANTHER" id="PTHR44329">
    <property type="entry name" value="SERINE/THREONINE-PROTEIN KINASE TNNI3K-RELATED"/>
    <property type="match status" value="1"/>
</dbReference>
<dbReference type="SUPFAM" id="SSF56112">
    <property type="entry name" value="Protein kinase-like (PK-like)"/>
    <property type="match status" value="1"/>
</dbReference>
<keyword evidence="2" id="KW-0808">Transferase</keyword>
<keyword evidence="3" id="KW-1185">Reference proteome</keyword>
<reference evidence="2" key="1">
    <citation type="submission" date="2020-11" db="EMBL/GenBank/DDBJ databases">
        <authorList>
            <consortium name="DOE Joint Genome Institute"/>
            <person name="Ahrendt S."/>
            <person name="Riley R."/>
            <person name="Andreopoulos W."/>
            <person name="Labutti K."/>
            <person name="Pangilinan J."/>
            <person name="Ruiz-Duenas F.J."/>
            <person name="Barrasa J.M."/>
            <person name="Sanchez-Garcia M."/>
            <person name="Camarero S."/>
            <person name="Miyauchi S."/>
            <person name="Serrano A."/>
            <person name="Linde D."/>
            <person name="Babiker R."/>
            <person name="Drula E."/>
            <person name="Ayuso-Fernandez I."/>
            <person name="Pacheco R."/>
            <person name="Padilla G."/>
            <person name="Ferreira P."/>
            <person name="Barriuso J."/>
            <person name="Kellner H."/>
            <person name="Castanera R."/>
            <person name="Alfaro M."/>
            <person name="Ramirez L."/>
            <person name="Pisabarro A.G."/>
            <person name="Kuo A."/>
            <person name="Tritt A."/>
            <person name="Lipzen A."/>
            <person name="He G."/>
            <person name="Yan M."/>
            <person name="Ng V."/>
            <person name="Cullen D."/>
            <person name="Martin F."/>
            <person name="Rosso M.-N."/>
            <person name="Henrissat B."/>
            <person name="Hibbett D."/>
            <person name="Martinez A.T."/>
            <person name="Grigoriev I.V."/>
        </authorList>
    </citation>
    <scope>NUCLEOTIDE SEQUENCE</scope>
    <source>
        <strain evidence="2">CBS 247.69</strain>
    </source>
</reference>
<sequence length="459" mass="51734">MSQQITSSTIKIVYMRIFLGSFIKESQPLLTTSCRTSATLSRPLHTTNLHALDRTQGVLQAAPGFLALLNVSLALSRSHQYRTKLMEICLDLGILNSTSVRQALHDDEKHIFSLLKQIISANGPPHKQAVLELRGADAESFMDLLQMTLDKCESEDLRFWHGARRLLVKLSEVTGVLPSSLTIRDVTLLEKDAVFGGGFADIYRALYNGKEVALKRMRIFQRGQERHKIHRTFCKEALVWKSLRHPHVLPFLGVDSNTFAPYLCMVSPWMRHGTIIRHLSDNKGVDIIKLLTEIAHGLNYLHSQNVVHGDLRGGNILIDDQWQACLADFGLTVVSEATLATHTSNGHGSTRWMAPELHDPESFGFDRFLRTSASDIYALGCVCLEVYTGRAPFMNISNDTTVMLQVVRGIRPHRPPPDASRQMSDDVWNLIVQCWMQNPAERLNIRKFIETTEGWKCSP</sequence>